<dbReference type="Proteomes" id="UP000199417">
    <property type="component" value="Unassembled WGS sequence"/>
</dbReference>
<keyword evidence="4" id="KW-1185">Reference proteome</keyword>
<dbReference type="InterPro" id="IPR000468">
    <property type="entry name" value="Barstar"/>
</dbReference>
<dbReference type="InterPro" id="IPR035905">
    <property type="entry name" value="Barstar-like_sf"/>
</dbReference>
<dbReference type="SUPFAM" id="SSF52038">
    <property type="entry name" value="Barstar-related"/>
    <property type="match status" value="1"/>
</dbReference>
<name>A0A1G6Y7F6_9NOCA</name>
<evidence type="ECO:0000313" key="4">
    <source>
        <dbReference type="Proteomes" id="UP000199417"/>
    </source>
</evidence>
<dbReference type="Gene3D" id="3.30.370.10">
    <property type="entry name" value="Barstar-like"/>
    <property type="match status" value="1"/>
</dbReference>
<proteinExistence type="inferred from homology"/>
<evidence type="ECO:0000259" key="2">
    <source>
        <dbReference type="Pfam" id="PF01337"/>
    </source>
</evidence>
<reference evidence="3 4" key="1">
    <citation type="submission" date="2016-10" db="EMBL/GenBank/DDBJ databases">
        <authorList>
            <person name="de Groot N.N."/>
        </authorList>
    </citation>
    <scope>NUCLEOTIDE SEQUENCE [LARGE SCALE GENOMIC DNA]</scope>
    <source>
        <strain evidence="3 4">JCM 11308</strain>
    </source>
</reference>
<sequence>MTTVTGFVSARSGPAVGLLTASPRAADNVAYVMAAAGYTTRVVRGRAMPTVSAVFDEFAAALQFPYYFGANKDAFDECLRDAADWLGDSRGLVVVVRDAGELLAAEPGELRWFAEAVDDRAADAAAAAFRLILQADEDAGASLTRRWVAAGHRLTTLES</sequence>
<accession>A0A1G6Y7F6</accession>
<protein>
    <submittedName>
        <fullName evidence="3">Barstar (Barnase inhibitor)</fullName>
    </submittedName>
</protein>
<organism evidence="3 4">
    <name type="scientific">Rhodococcus tukisamuensis</name>
    <dbReference type="NCBI Taxonomy" id="168276"/>
    <lineage>
        <taxon>Bacteria</taxon>
        <taxon>Bacillati</taxon>
        <taxon>Actinomycetota</taxon>
        <taxon>Actinomycetes</taxon>
        <taxon>Mycobacteriales</taxon>
        <taxon>Nocardiaceae</taxon>
        <taxon>Rhodococcus</taxon>
    </lineage>
</organism>
<feature type="domain" description="Barstar (barnase inhibitor)" evidence="2">
    <location>
        <begin position="40"/>
        <end position="127"/>
    </location>
</feature>
<dbReference type="AlphaFoldDB" id="A0A1G6Y7F6"/>
<evidence type="ECO:0000313" key="3">
    <source>
        <dbReference type="EMBL" id="SDD85516.1"/>
    </source>
</evidence>
<evidence type="ECO:0000256" key="1">
    <source>
        <dbReference type="ARBA" id="ARBA00006845"/>
    </source>
</evidence>
<comment type="similarity">
    <text evidence="1">Belongs to the barstar family.</text>
</comment>
<dbReference type="STRING" id="168276.SAMN05444580_10744"/>
<dbReference type="RefSeq" id="WP_072843707.1">
    <property type="nucleotide sequence ID" value="NZ_FNAB01000007.1"/>
</dbReference>
<dbReference type="EMBL" id="FNAB01000007">
    <property type="protein sequence ID" value="SDD85516.1"/>
    <property type="molecule type" value="Genomic_DNA"/>
</dbReference>
<gene>
    <name evidence="3" type="ORF">SAMN05444580_10744</name>
</gene>
<dbReference type="Pfam" id="PF01337">
    <property type="entry name" value="Barstar"/>
    <property type="match status" value="1"/>
</dbReference>